<name>A0A560HIG0_9PROT</name>
<protein>
    <submittedName>
        <fullName evidence="9">UDP-N-acetylmuramyl pentapeptide phosphotransferase/UDP-N-acetylglucosamine-1-phosphate transferase</fullName>
    </submittedName>
</protein>
<dbReference type="RefSeq" id="WP_145729001.1">
    <property type="nucleotide sequence ID" value="NZ_VITR01000001.1"/>
</dbReference>
<feature type="binding site" evidence="7">
    <location>
        <position position="150"/>
    </location>
    <ligand>
        <name>Mg(2+)</name>
        <dbReference type="ChEBI" id="CHEBI:18420"/>
    </ligand>
</feature>
<dbReference type="InterPro" id="IPR000715">
    <property type="entry name" value="Glycosyl_transferase_4"/>
</dbReference>
<dbReference type="GO" id="GO:0046872">
    <property type="term" value="F:metal ion binding"/>
    <property type="evidence" value="ECO:0007669"/>
    <property type="project" value="UniProtKB-KW"/>
</dbReference>
<evidence type="ECO:0000256" key="7">
    <source>
        <dbReference type="PIRSR" id="PIRSR600715-1"/>
    </source>
</evidence>
<keyword evidence="3 9" id="KW-0808">Transferase</keyword>
<comment type="caution">
    <text evidence="9">The sequence shown here is derived from an EMBL/GenBank/DDBJ whole genome shotgun (WGS) entry which is preliminary data.</text>
</comment>
<evidence type="ECO:0000256" key="4">
    <source>
        <dbReference type="ARBA" id="ARBA00022692"/>
    </source>
</evidence>
<dbReference type="GO" id="GO:0016780">
    <property type="term" value="F:phosphotransferase activity, for other substituted phosphate groups"/>
    <property type="evidence" value="ECO:0007669"/>
    <property type="project" value="InterPro"/>
</dbReference>
<feature type="transmembrane region" description="Helical" evidence="8">
    <location>
        <begin position="47"/>
        <end position="68"/>
    </location>
</feature>
<feature type="transmembrane region" description="Helical" evidence="8">
    <location>
        <begin position="283"/>
        <end position="301"/>
    </location>
</feature>
<gene>
    <name evidence="9" type="ORF">FBZ90_101124</name>
</gene>
<evidence type="ECO:0000256" key="1">
    <source>
        <dbReference type="ARBA" id="ARBA00004651"/>
    </source>
</evidence>
<evidence type="ECO:0000256" key="3">
    <source>
        <dbReference type="ARBA" id="ARBA00022679"/>
    </source>
</evidence>
<evidence type="ECO:0000256" key="5">
    <source>
        <dbReference type="ARBA" id="ARBA00022989"/>
    </source>
</evidence>
<dbReference type="Pfam" id="PF00953">
    <property type="entry name" value="Glycos_transf_4"/>
    <property type="match status" value="1"/>
</dbReference>
<dbReference type="GO" id="GO:0071555">
    <property type="term" value="P:cell wall organization"/>
    <property type="evidence" value="ECO:0007669"/>
    <property type="project" value="TreeGrafter"/>
</dbReference>
<keyword evidence="7" id="KW-0479">Metal-binding</keyword>
<organism evidence="9 10">
    <name type="scientific">Nitrospirillum amazonense</name>
    <dbReference type="NCBI Taxonomy" id="28077"/>
    <lineage>
        <taxon>Bacteria</taxon>
        <taxon>Pseudomonadati</taxon>
        <taxon>Pseudomonadota</taxon>
        <taxon>Alphaproteobacteria</taxon>
        <taxon>Rhodospirillales</taxon>
        <taxon>Azospirillaceae</taxon>
        <taxon>Nitrospirillum</taxon>
    </lineage>
</organism>
<dbReference type="PANTHER" id="PTHR22926">
    <property type="entry name" value="PHOSPHO-N-ACETYLMURAMOYL-PENTAPEPTIDE-TRANSFERASE"/>
    <property type="match status" value="1"/>
</dbReference>
<evidence type="ECO:0000256" key="2">
    <source>
        <dbReference type="ARBA" id="ARBA00022475"/>
    </source>
</evidence>
<proteinExistence type="predicted"/>
<keyword evidence="4 8" id="KW-0812">Transmembrane</keyword>
<feature type="transmembrane region" description="Helical" evidence="8">
    <location>
        <begin position="75"/>
        <end position="92"/>
    </location>
</feature>
<dbReference type="GO" id="GO:0044038">
    <property type="term" value="P:cell wall macromolecule biosynthetic process"/>
    <property type="evidence" value="ECO:0007669"/>
    <property type="project" value="TreeGrafter"/>
</dbReference>
<dbReference type="Proteomes" id="UP000315751">
    <property type="component" value="Unassembled WGS sequence"/>
</dbReference>
<dbReference type="GO" id="GO:0009103">
    <property type="term" value="P:lipopolysaccharide biosynthetic process"/>
    <property type="evidence" value="ECO:0007669"/>
    <property type="project" value="TreeGrafter"/>
</dbReference>
<accession>A0A560HIG0</accession>
<evidence type="ECO:0000313" key="9">
    <source>
        <dbReference type="EMBL" id="TWB45791.1"/>
    </source>
</evidence>
<dbReference type="OrthoDB" id="9783652at2"/>
<feature type="transmembrane region" description="Helical" evidence="8">
    <location>
        <begin position="172"/>
        <end position="200"/>
    </location>
</feature>
<dbReference type="EMBL" id="VITR01000001">
    <property type="protein sequence ID" value="TWB45791.1"/>
    <property type="molecule type" value="Genomic_DNA"/>
</dbReference>
<evidence type="ECO:0000313" key="10">
    <source>
        <dbReference type="Proteomes" id="UP000315751"/>
    </source>
</evidence>
<dbReference type="GO" id="GO:0005886">
    <property type="term" value="C:plasma membrane"/>
    <property type="evidence" value="ECO:0007669"/>
    <property type="project" value="UniProtKB-SubCell"/>
</dbReference>
<keyword evidence="5 8" id="KW-1133">Transmembrane helix</keyword>
<feature type="binding site" evidence="7">
    <location>
        <position position="211"/>
    </location>
    <ligand>
        <name>Mg(2+)</name>
        <dbReference type="ChEBI" id="CHEBI:18420"/>
    </ligand>
</feature>
<keyword evidence="6 8" id="KW-0472">Membrane</keyword>
<dbReference type="AlphaFoldDB" id="A0A560HIG0"/>
<sequence>MSILTPFLCLFLPFLLALGLTGGATWWLKRRQVMDRPNERSSHSLPTPRGGGLGVVPALLGAWAVTGLMAGDMDTLWPTIAAALALAVISWADDLGGVPPGWRLLAQVLAVAVGLSALPSESLVFQGWLPHWLDRLVAGLAWVWFVNLFNFMDGIDGISAVETLCLGLGLAAAYFAAGLMGFMSSYALALAGVALGFIAWNWHPARVFLGDVGSVPLGFLSGWLLLRAAGDGLWLPALILPLYYLSDATLTLAKRLWRREPVWQAHRQHFYQQAVRRLGRHDLVALAILAANAALAASAILSYGDPRWVALAPVAVIGLLAWMAHTKTGDIKTEPKAPVESGGVP</sequence>
<keyword evidence="7" id="KW-0460">Magnesium</keyword>
<dbReference type="PANTHER" id="PTHR22926:SF3">
    <property type="entry name" value="UNDECAPRENYL-PHOSPHATE ALPHA-N-ACETYLGLUCOSAMINYL 1-PHOSPHATE TRANSFERASE"/>
    <property type="match status" value="1"/>
</dbReference>
<dbReference type="CDD" id="cd06854">
    <property type="entry name" value="GT_WbpL_WbcO_like"/>
    <property type="match status" value="1"/>
</dbReference>
<comment type="cofactor">
    <cofactor evidence="7">
        <name>Mg(2+)</name>
        <dbReference type="ChEBI" id="CHEBI:18420"/>
    </cofactor>
</comment>
<comment type="subcellular location">
    <subcellularLocation>
        <location evidence="1">Cell membrane</location>
        <topology evidence="1">Multi-pass membrane protein</topology>
    </subcellularLocation>
</comment>
<reference evidence="9 10" key="1">
    <citation type="submission" date="2019-06" db="EMBL/GenBank/DDBJ databases">
        <title>Genomic Encyclopedia of Type Strains, Phase IV (KMG-V): Genome sequencing to study the core and pangenomes of soil and plant-associated prokaryotes.</title>
        <authorList>
            <person name="Whitman W."/>
        </authorList>
    </citation>
    <scope>NUCLEOTIDE SEQUENCE [LARGE SCALE GENOMIC DNA]</scope>
    <source>
        <strain evidence="9 10">BR 11622</strain>
    </source>
</reference>
<feature type="transmembrane region" description="Helical" evidence="8">
    <location>
        <begin position="307"/>
        <end position="324"/>
    </location>
</feature>
<keyword evidence="2" id="KW-1003">Cell membrane</keyword>
<keyword evidence="10" id="KW-1185">Reference proteome</keyword>
<evidence type="ECO:0000256" key="6">
    <source>
        <dbReference type="ARBA" id="ARBA00023136"/>
    </source>
</evidence>
<evidence type="ECO:0000256" key="8">
    <source>
        <dbReference type="SAM" id="Phobius"/>
    </source>
</evidence>
<feature type="transmembrane region" description="Helical" evidence="8">
    <location>
        <begin position="104"/>
        <end position="125"/>
    </location>
</feature>
<feature type="transmembrane region" description="Helical" evidence="8">
    <location>
        <begin position="232"/>
        <end position="253"/>
    </location>
</feature>